<dbReference type="EMBL" id="JBHTOG010000003">
    <property type="protein sequence ID" value="MFD1431274.1"/>
    <property type="molecule type" value="Genomic_DNA"/>
</dbReference>
<evidence type="ECO:0000313" key="4">
    <source>
        <dbReference type="EMBL" id="MFD1431274.1"/>
    </source>
</evidence>
<evidence type="ECO:0000259" key="3">
    <source>
        <dbReference type="Pfam" id="PF02517"/>
    </source>
</evidence>
<evidence type="ECO:0000313" key="5">
    <source>
        <dbReference type="Proteomes" id="UP001597192"/>
    </source>
</evidence>
<feature type="domain" description="CAAX prenyl protease 2/Lysostaphin resistance protein A-like" evidence="3">
    <location>
        <begin position="120"/>
        <end position="198"/>
    </location>
</feature>
<dbReference type="PANTHER" id="PTHR36435">
    <property type="entry name" value="SLR1288 PROTEIN"/>
    <property type="match status" value="1"/>
</dbReference>
<keyword evidence="2" id="KW-1133">Transmembrane helix</keyword>
<feature type="transmembrane region" description="Helical" evidence="2">
    <location>
        <begin position="191"/>
        <end position="209"/>
    </location>
</feature>
<gene>
    <name evidence="4" type="ORF">ACFQ47_00945</name>
</gene>
<proteinExistence type="inferred from homology"/>
<feature type="transmembrane region" description="Helical" evidence="2">
    <location>
        <begin position="73"/>
        <end position="93"/>
    </location>
</feature>
<dbReference type="EC" id="3.4.-.-" evidence="4"/>
<dbReference type="PANTHER" id="PTHR36435:SF1">
    <property type="entry name" value="CAAX AMINO TERMINAL PROTEASE FAMILY PROTEIN"/>
    <property type="match status" value="1"/>
</dbReference>
<dbReference type="Proteomes" id="UP001597192">
    <property type="component" value="Unassembled WGS sequence"/>
</dbReference>
<dbReference type="RefSeq" id="WP_164510078.1">
    <property type="nucleotide sequence ID" value="NZ_JBHTOG010000003.1"/>
</dbReference>
<dbReference type="Pfam" id="PF02517">
    <property type="entry name" value="Rce1-like"/>
    <property type="match status" value="1"/>
</dbReference>
<dbReference type="InterPro" id="IPR003675">
    <property type="entry name" value="Rce1/LyrA-like_dom"/>
</dbReference>
<comment type="caution">
    <text evidence="4">The sequence shown here is derived from an EMBL/GenBank/DDBJ whole genome shotgun (WGS) entry which is preliminary data.</text>
</comment>
<comment type="similarity">
    <text evidence="1">Belongs to the UPF0177 family.</text>
</comment>
<keyword evidence="2" id="KW-0812">Transmembrane</keyword>
<name>A0ABW4CMD7_9LACO</name>
<keyword evidence="2" id="KW-0472">Membrane</keyword>
<feature type="transmembrane region" description="Helical" evidence="2">
    <location>
        <begin position="32"/>
        <end position="49"/>
    </location>
</feature>
<dbReference type="GO" id="GO:0016787">
    <property type="term" value="F:hydrolase activity"/>
    <property type="evidence" value="ECO:0007669"/>
    <property type="project" value="UniProtKB-KW"/>
</dbReference>
<keyword evidence="5" id="KW-1185">Reference proteome</keyword>
<sequence length="211" mass="22502">MSLRKHALTIIAAFIAAVAGNALLTSLLKGAAGLWATTALLLVLTILAWQRERHLVIANAIETPGVAGRQEQVLWGMIGIAIVLACELLGAFIEVRLFHQVQTSQAVSQTMAAMMTAPGYAVAVVICWPILQELTFRKVVFGDLAETTGVFGAALISSLLFALSVDPAHWFTQTLVGLALAYLYRHTGSLATPLIANIGTTALTLLYAFSR</sequence>
<organism evidence="4 5">
    <name type="scientific">Lacticaseibacillus yichunensis</name>
    <dbReference type="NCBI Taxonomy" id="2486015"/>
    <lineage>
        <taxon>Bacteria</taxon>
        <taxon>Bacillati</taxon>
        <taxon>Bacillota</taxon>
        <taxon>Bacilli</taxon>
        <taxon>Lactobacillales</taxon>
        <taxon>Lactobacillaceae</taxon>
        <taxon>Lacticaseibacillus</taxon>
    </lineage>
</organism>
<protein>
    <submittedName>
        <fullName evidence="4">CPBP family intramembrane glutamic endopeptidase</fullName>
        <ecNumber evidence="4">3.4.-.-</ecNumber>
    </submittedName>
</protein>
<evidence type="ECO:0000256" key="1">
    <source>
        <dbReference type="ARBA" id="ARBA00009067"/>
    </source>
</evidence>
<evidence type="ECO:0000256" key="2">
    <source>
        <dbReference type="SAM" id="Phobius"/>
    </source>
</evidence>
<keyword evidence="4" id="KW-0378">Hydrolase</keyword>
<dbReference type="InterPro" id="IPR052710">
    <property type="entry name" value="CAAX_protease"/>
</dbReference>
<feature type="transmembrane region" description="Helical" evidence="2">
    <location>
        <begin position="143"/>
        <end position="162"/>
    </location>
</feature>
<accession>A0ABW4CMD7</accession>
<feature type="transmembrane region" description="Helical" evidence="2">
    <location>
        <begin position="113"/>
        <end position="131"/>
    </location>
</feature>
<reference evidence="5" key="1">
    <citation type="journal article" date="2019" name="Int. J. Syst. Evol. Microbiol.">
        <title>The Global Catalogue of Microorganisms (GCM) 10K type strain sequencing project: providing services to taxonomists for standard genome sequencing and annotation.</title>
        <authorList>
            <consortium name="The Broad Institute Genomics Platform"/>
            <consortium name="The Broad Institute Genome Sequencing Center for Infectious Disease"/>
            <person name="Wu L."/>
            <person name="Ma J."/>
        </authorList>
    </citation>
    <scope>NUCLEOTIDE SEQUENCE [LARGE SCALE GENOMIC DNA]</scope>
    <source>
        <strain evidence="5">CCM 8947</strain>
    </source>
</reference>